<dbReference type="EMBL" id="CP094298">
    <property type="protein sequence ID" value="UNZ05227.1"/>
    <property type="molecule type" value="Genomic_DNA"/>
</dbReference>
<gene>
    <name evidence="2" type="ORF">SRIMR7_24010</name>
</gene>
<feature type="region of interest" description="Disordered" evidence="1">
    <location>
        <begin position="24"/>
        <end position="75"/>
    </location>
</feature>
<proteinExistence type="predicted"/>
<feature type="compositionally biased region" description="Acidic residues" evidence="1">
    <location>
        <begin position="26"/>
        <end position="62"/>
    </location>
</feature>
<protein>
    <recommendedName>
        <fullName evidence="4">DNA primase</fullName>
    </recommendedName>
</protein>
<organism evidence="2 3">
    <name type="scientific">Streptomyces rimosus subsp. rimosus</name>
    <dbReference type="NCBI Taxonomy" id="132474"/>
    <lineage>
        <taxon>Bacteria</taxon>
        <taxon>Bacillati</taxon>
        <taxon>Actinomycetota</taxon>
        <taxon>Actinomycetes</taxon>
        <taxon>Kitasatosporales</taxon>
        <taxon>Streptomycetaceae</taxon>
        <taxon>Streptomyces</taxon>
    </lineage>
</organism>
<evidence type="ECO:0000313" key="3">
    <source>
        <dbReference type="Proteomes" id="UP000829494"/>
    </source>
</evidence>
<accession>A0ABY3Z4H7</accession>
<sequence>MDGGASAKTCRARSAAQAADVLGVELEPDELEEPLDDFDSLPEDDEEPEVDEELVEDEEDDAGLLLDDEPRLSFR</sequence>
<evidence type="ECO:0000256" key="1">
    <source>
        <dbReference type="SAM" id="MobiDB-lite"/>
    </source>
</evidence>
<name>A0ABY3Z4H7_STRRM</name>
<dbReference type="Proteomes" id="UP000829494">
    <property type="component" value="Chromosome"/>
</dbReference>
<evidence type="ECO:0000313" key="2">
    <source>
        <dbReference type="EMBL" id="UNZ05227.1"/>
    </source>
</evidence>
<reference evidence="2 3" key="1">
    <citation type="submission" date="2022-03" db="EMBL/GenBank/DDBJ databases">
        <title>Complete genome of Streptomyces rimosus ssp. rimosus R7 (=ATCC 10970).</title>
        <authorList>
            <person name="Beganovic S."/>
            <person name="Ruckert C."/>
            <person name="Busche T."/>
            <person name="Kalinowski J."/>
            <person name="Wittmann C."/>
        </authorList>
    </citation>
    <scope>NUCLEOTIDE SEQUENCE [LARGE SCALE GENOMIC DNA]</scope>
    <source>
        <strain evidence="2 3">R7</strain>
    </source>
</reference>
<keyword evidence="3" id="KW-1185">Reference proteome</keyword>
<evidence type="ECO:0008006" key="4">
    <source>
        <dbReference type="Google" id="ProtNLM"/>
    </source>
</evidence>